<dbReference type="Proteomes" id="UP000253606">
    <property type="component" value="Chromosome"/>
</dbReference>
<evidence type="ECO:0000313" key="2">
    <source>
        <dbReference type="Proteomes" id="UP000253606"/>
    </source>
</evidence>
<keyword evidence="2" id="KW-1185">Reference proteome</keyword>
<gene>
    <name evidence="1" type="ORF">ACPOL_4557</name>
</gene>
<proteinExistence type="predicted"/>
<accession>A0A2Z5G420</accession>
<protein>
    <submittedName>
        <fullName evidence="1">Uncharacterized protein</fullName>
    </submittedName>
</protein>
<evidence type="ECO:0000313" key="1">
    <source>
        <dbReference type="EMBL" id="AXC13829.1"/>
    </source>
</evidence>
<dbReference type="EMBL" id="CP030840">
    <property type="protein sequence ID" value="AXC13829.1"/>
    <property type="molecule type" value="Genomic_DNA"/>
</dbReference>
<reference evidence="1 2" key="1">
    <citation type="journal article" date="2018" name="Front. Microbiol.">
        <title>Hydrolytic Capabilities as a Key to Environmental Success: Chitinolytic and Cellulolytic Acidobacteria From Acidic Sub-arctic Soils and Boreal Peatlands.</title>
        <authorList>
            <person name="Belova S.E."/>
            <person name="Ravin N.V."/>
            <person name="Pankratov T.A."/>
            <person name="Rakitin A.L."/>
            <person name="Ivanova A.A."/>
            <person name="Beletsky A.V."/>
            <person name="Mardanov A.V."/>
            <person name="Sinninghe Damste J.S."/>
            <person name="Dedysh S.N."/>
        </authorList>
    </citation>
    <scope>NUCLEOTIDE SEQUENCE [LARGE SCALE GENOMIC DNA]</scope>
    <source>
        <strain evidence="1 2">SBC82</strain>
    </source>
</reference>
<sequence length="37" mass="3829">MAGVSQGWKPGVYRAPELMEEKAAYAAASSGLWSAAS</sequence>
<dbReference type="KEGG" id="abas:ACPOL_4557"/>
<name>A0A2Z5G420_9BACT</name>
<organism evidence="1 2">
    <name type="scientific">Acidisarcina polymorpha</name>
    <dbReference type="NCBI Taxonomy" id="2211140"/>
    <lineage>
        <taxon>Bacteria</taxon>
        <taxon>Pseudomonadati</taxon>
        <taxon>Acidobacteriota</taxon>
        <taxon>Terriglobia</taxon>
        <taxon>Terriglobales</taxon>
        <taxon>Acidobacteriaceae</taxon>
        <taxon>Acidisarcina</taxon>
    </lineage>
</organism>
<dbReference type="AlphaFoldDB" id="A0A2Z5G420"/>